<dbReference type="Proteomes" id="UP000265691">
    <property type="component" value="Unassembled WGS sequence"/>
</dbReference>
<evidence type="ECO:0000256" key="9">
    <source>
        <dbReference type="ARBA" id="ARBA00022801"/>
    </source>
</evidence>
<dbReference type="NCBIfam" id="NF006938">
    <property type="entry name" value="PRK09420.1"/>
    <property type="match status" value="1"/>
</dbReference>
<evidence type="ECO:0000313" key="14">
    <source>
        <dbReference type="EMBL" id="RIY34246.1"/>
    </source>
</evidence>
<evidence type="ECO:0000256" key="5">
    <source>
        <dbReference type="ARBA" id="ARBA00006654"/>
    </source>
</evidence>
<comment type="subcellular location">
    <subcellularLocation>
        <location evidence="4">Cell envelope</location>
    </subcellularLocation>
</comment>
<evidence type="ECO:0000259" key="12">
    <source>
        <dbReference type="Pfam" id="PF00149"/>
    </source>
</evidence>
<dbReference type="GO" id="GO:0000166">
    <property type="term" value="F:nucleotide binding"/>
    <property type="evidence" value="ECO:0007669"/>
    <property type="project" value="UniProtKB-KW"/>
</dbReference>
<dbReference type="PANTHER" id="PTHR11575">
    <property type="entry name" value="5'-NUCLEOTIDASE-RELATED"/>
    <property type="match status" value="1"/>
</dbReference>
<evidence type="ECO:0000256" key="7">
    <source>
        <dbReference type="ARBA" id="ARBA00022729"/>
    </source>
</evidence>
<keyword evidence="15" id="KW-1185">Reference proteome</keyword>
<dbReference type="Pfam" id="PF02872">
    <property type="entry name" value="5_nucleotid_C"/>
    <property type="match status" value="1"/>
</dbReference>
<dbReference type="PANTHER" id="PTHR11575:SF6">
    <property type="entry name" value="2',3'-CYCLIC-NUCLEOTIDE 2'-PHOSPHODIESTERASE_3'-NUCLEOTIDASE"/>
    <property type="match status" value="1"/>
</dbReference>
<evidence type="ECO:0000256" key="10">
    <source>
        <dbReference type="ARBA" id="ARBA00023268"/>
    </source>
</evidence>
<keyword evidence="6" id="KW-0479">Metal-binding</keyword>
<dbReference type="RefSeq" id="WP_119524445.1">
    <property type="nucleotide sequence ID" value="NZ_NRHC01000014.1"/>
</dbReference>
<dbReference type="InterPro" id="IPR041827">
    <property type="entry name" value="CpdB_N"/>
</dbReference>
<dbReference type="AlphaFoldDB" id="A0A3A1YA89"/>
<dbReference type="Pfam" id="PF00149">
    <property type="entry name" value="Metallophos"/>
    <property type="match status" value="1"/>
</dbReference>
<comment type="catalytic activity">
    <reaction evidence="2">
        <text>a nucleoside 2',3'-cyclic phosphate + H2O = a nucleoside 3'-phosphate + H(+)</text>
        <dbReference type="Rhea" id="RHEA:19621"/>
        <dbReference type="ChEBI" id="CHEBI:15377"/>
        <dbReference type="ChEBI" id="CHEBI:15378"/>
        <dbReference type="ChEBI" id="CHEBI:66949"/>
        <dbReference type="ChEBI" id="CHEBI:66954"/>
        <dbReference type="EC" id="3.1.4.16"/>
    </reaction>
</comment>
<dbReference type="GO" id="GO:0008254">
    <property type="term" value="F:3'-nucleotidase activity"/>
    <property type="evidence" value="ECO:0007669"/>
    <property type="project" value="UniProtKB-EC"/>
</dbReference>
<evidence type="ECO:0000256" key="6">
    <source>
        <dbReference type="ARBA" id="ARBA00022723"/>
    </source>
</evidence>
<dbReference type="InterPro" id="IPR004843">
    <property type="entry name" value="Calcineurin-like_PHP"/>
</dbReference>
<reference evidence="14 15" key="1">
    <citation type="submission" date="2017-08" db="EMBL/GenBank/DDBJ databases">
        <title>Reclassification of Bisgaard taxon 37 and 44.</title>
        <authorList>
            <person name="Christensen H."/>
        </authorList>
    </citation>
    <scope>NUCLEOTIDE SEQUENCE [LARGE SCALE GENOMIC DNA]</scope>
    <source>
        <strain evidence="14 15">B96_3</strain>
    </source>
</reference>
<dbReference type="Gene3D" id="3.90.780.10">
    <property type="entry name" value="5'-Nucleotidase, C-terminal domain"/>
    <property type="match status" value="1"/>
</dbReference>
<gene>
    <name evidence="14" type="ORF">CKF54_01090</name>
</gene>
<dbReference type="GO" id="GO:0030288">
    <property type="term" value="C:outer membrane-bounded periplasmic space"/>
    <property type="evidence" value="ECO:0007669"/>
    <property type="project" value="TreeGrafter"/>
</dbReference>
<feature type="chain" id="PRO_5017102715" evidence="11">
    <location>
        <begin position="28"/>
        <end position="679"/>
    </location>
</feature>
<evidence type="ECO:0000256" key="3">
    <source>
        <dbReference type="ARBA" id="ARBA00001968"/>
    </source>
</evidence>
<feature type="domain" description="Calcineurin-like phosphoesterase" evidence="12">
    <location>
        <begin position="33"/>
        <end position="274"/>
    </location>
</feature>
<dbReference type="GO" id="GO:0009166">
    <property type="term" value="P:nucleotide catabolic process"/>
    <property type="evidence" value="ECO:0007669"/>
    <property type="project" value="InterPro"/>
</dbReference>
<comment type="caution">
    <text evidence="14">The sequence shown here is derived from an EMBL/GenBank/DDBJ whole genome shotgun (WGS) entry which is preliminary data.</text>
</comment>
<dbReference type="Gene3D" id="3.60.21.10">
    <property type="match status" value="1"/>
</dbReference>
<keyword evidence="8 11" id="KW-0547">Nucleotide-binding</keyword>
<dbReference type="GO" id="GO:0046872">
    <property type="term" value="F:metal ion binding"/>
    <property type="evidence" value="ECO:0007669"/>
    <property type="project" value="UniProtKB-KW"/>
</dbReference>
<dbReference type="SUPFAM" id="SSF56300">
    <property type="entry name" value="Metallo-dependent phosphatases"/>
    <property type="match status" value="1"/>
</dbReference>
<dbReference type="SUPFAM" id="SSF55816">
    <property type="entry name" value="5'-nucleotidase (syn. UDP-sugar hydrolase), C-terminal domain"/>
    <property type="match status" value="1"/>
</dbReference>
<keyword evidence="7 11" id="KW-0732">Signal</keyword>
<sequence length="679" mass="75326">MKLASTLRLAKLSSAFIVLGLAGTALANPTVQLRVIETTDIHAYYTAYDYFKDAPVQNYGLTRTASLIKQARAEVANHVLVDNGDLIQGGIIGNWALEDNFKSYKIHPAYQAFQYLQYDVSNLGNHEFNFGLPYLQKVVDTAQALAKVPVINANVYDAKTGKNYYTPYIIQEKEVVDTEGNKHVIKVGYIGFTPPTIMQWDADKLTGHVTTAPIVETAEKFIPEMKAKGADVIIAIPHSGIGVTAPSNSLYENQVINLTKVPGIDAVMFGHSHAVYPSAEFKDVQGADVERGLINGVPAVMPGRWGDHLGLVDLVLVQDDQGKWKVDHTKSVATTRAIYNGKERKALVEEDQGLVEILADTHTKTREYANSPIGQLEDNLYGYLALTQDDYAVKLVNQVQLLTLQKWVTEQGDTYKGYRLLSTQAPFKYGERHNDVTNFVAVDKGTFALRNVSDVYVYPNTYNVVKATGAEVKEWLECSTGQFNQIDPNSSERQDLINYQNYRTYNYDVFYGVTYNIDVTKPAKYTSTCKPTGVEGAGRIVNLKYADGSEIKDDDQILVATNNYRANGGRMPGTGPDHIVYASLSTSQEIIMDYVSEISKVGTPVTIDKTPTWSFLPIANGSQLNVVIYSAPDDKAVNWTLQNSVWPLTKLGLDSAGFQEYRIDLSNYQPQNLINNHNK</sequence>
<organism evidence="14 15">
    <name type="scientific">Psittacicella hinzii</name>
    <dbReference type="NCBI Taxonomy" id="2028575"/>
    <lineage>
        <taxon>Bacteria</taxon>
        <taxon>Pseudomonadati</taxon>
        <taxon>Pseudomonadota</taxon>
        <taxon>Gammaproteobacteria</taxon>
        <taxon>Pasteurellales</taxon>
        <taxon>Psittacicellaceae</taxon>
        <taxon>Psittacicella</taxon>
    </lineage>
</organism>
<comment type="similarity">
    <text evidence="5 11">Belongs to the 5'-nucleotidase family.</text>
</comment>
<evidence type="ECO:0000313" key="15">
    <source>
        <dbReference type="Proteomes" id="UP000265691"/>
    </source>
</evidence>
<proteinExistence type="inferred from homology"/>
<dbReference type="InterPro" id="IPR036907">
    <property type="entry name" value="5'-Nucleotdase_C_sf"/>
</dbReference>
<dbReference type="InterPro" id="IPR029052">
    <property type="entry name" value="Metallo-depent_PP-like"/>
</dbReference>
<comment type="catalytic activity">
    <reaction evidence="1">
        <text>a ribonucleoside 3'-phosphate + H2O = a ribonucleoside + phosphate</text>
        <dbReference type="Rhea" id="RHEA:10144"/>
        <dbReference type="ChEBI" id="CHEBI:13197"/>
        <dbReference type="ChEBI" id="CHEBI:15377"/>
        <dbReference type="ChEBI" id="CHEBI:18254"/>
        <dbReference type="ChEBI" id="CHEBI:43474"/>
        <dbReference type="EC" id="3.1.3.6"/>
    </reaction>
</comment>
<dbReference type="CDD" id="cd07410">
    <property type="entry name" value="MPP_CpdB_N"/>
    <property type="match status" value="1"/>
</dbReference>
<dbReference type="InterPro" id="IPR006179">
    <property type="entry name" value="5_nucleotidase/apyrase"/>
</dbReference>
<protein>
    <submittedName>
        <fullName evidence="14">2',3'-cyclic-nucleotide 2'-phosphodiesterase</fullName>
    </submittedName>
</protein>
<accession>A0A3A1YA89</accession>
<evidence type="ECO:0000256" key="2">
    <source>
        <dbReference type="ARBA" id="ARBA00001730"/>
    </source>
</evidence>
<comment type="cofactor">
    <cofactor evidence="3">
        <name>a divalent metal cation</name>
        <dbReference type="ChEBI" id="CHEBI:60240"/>
    </cofactor>
</comment>
<evidence type="ECO:0000256" key="1">
    <source>
        <dbReference type="ARBA" id="ARBA00000527"/>
    </source>
</evidence>
<dbReference type="InterPro" id="IPR008334">
    <property type="entry name" value="5'-Nucleotdase_C"/>
</dbReference>
<evidence type="ECO:0000259" key="13">
    <source>
        <dbReference type="Pfam" id="PF02872"/>
    </source>
</evidence>
<name>A0A3A1YA89_9GAMM</name>
<evidence type="ECO:0000256" key="4">
    <source>
        <dbReference type="ARBA" id="ARBA00004196"/>
    </source>
</evidence>
<dbReference type="OrthoDB" id="9803927at2"/>
<dbReference type="EMBL" id="NRHC01000014">
    <property type="protein sequence ID" value="RIY34246.1"/>
    <property type="molecule type" value="Genomic_DNA"/>
</dbReference>
<keyword evidence="9 11" id="KW-0378">Hydrolase</keyword>
<dbReference type="InterPro" id="IPR006146">
    <property type="entry name" value="5'-Nucleotdase_CS"/>
</dbReference>
<feature type="signal peptide" evidence="11">
    <location>
        <begin position="1"/>
        <end position="27"/>
    </location>
</feature>
<dbReference type="PROSITE" id="PS00786">
    <property type="entry name" value="5_NUCLEOTIDASE_2"/>
    <property type="match status" value="1"/>
</dbReference>
<evidence type="ECO:0000256" key="8">
    <source>
        <dbReference type="ARBA" id="ARBA00022741"/>
    </source>
</evidence>
<dbReference type="PRINTS" id="PR01607">
    <property type="entry name" value="APYRASEFAMLY"/>
</dbReference>
<feature type="domain" description="5'-Nucleotidase C-terminal" evidence="13">
    <location>
        <begin position="442"/>
        <end position="569"/>
    </location>
</feature>
<keyword evidence="10" id="KW-0511">Multifunctional enzyme</keyword>
<dbReference type="GO" id="GO:0008663">
    <property type="term" value="F:2',3'-cyclic-nucleotide 2'-phosphodiesterase activity"/>
    <property type="evidence" value="ECO:0007669"/>
    <property type="project" value="UniProtKB-EC"/>
</dbReference>
<evidence type="ECO:0000256" key="11">
    <source>
        <dbReference type="RuleBase" id="RU362119"/>
    </source>
</evidence>